<keyword evidence="1" id="KW-0812">Transmembrane</keyword>
<feature type="transmembrane region" description="Helical" evidence="1">
    <location>
        <begin position="12"/>
        <end position="32"/>
    </location>
</feature>
<evidence type="ECO:0000313" key="3">
    <source>
        <dbReference type="Proteomes" id="UP000268535"/>
    </source>
</evidence>
<sequence>MVTGRTGNGQIMAHGGSAVMLHHAAAVAVVIMDMKWRPPHAKRFVTVLASMATPGLLHLPILAAAALCHDGGFDCTRGRSPRATGIPVRRVFADAVIGINRQHDGNHPAATGAATPSTAIDVVWSRGHGDLLADTGAGAGGNADIDVAIGAQSAAGVHPFCADGIGTARGRPGGAAGVRPGVAAVAQRSSARILPPAGAAVLPPSGGAAGYGAPVQAIAWDTLQTLVESMPQLQNLCAREIWQAAGSGMAPFDQIGVRAPTGVQAPDGADGDDATTDAASELTRALAPWRRLRVLRLEWQQRDIAGFASADFLDRFLIPLAGNMTAVQLCSRETVTDTAFVHLMTASPHLRTLVLDTWTSHLSIDAVRELLARGAFAPFTSLHLRFADWILGFTQKDLVAILLQARACLQLDLSGFEAPDDQHACADHLLYAVARHAPQYTALLLPHDMPGVTRTAVRFLLKRLRHLTAIQMPCLLGARELELIVDRNPDLTHLSLRGCEGLDTDTVLALLARLPRLIALDIRDTAIAIPVDALRKRHMMPALQRIEGGAAFRGWAVLASRLAGVCVHAHATVWRDFEMRAMCTCDFGREENDYLEPALADAALAADADTEDATTAPPSPFFVGVDAADQVSPLPVPSAPDIQLVLDAGHSRWMAAADHGIIEPSTSPWLSPVVAVPK</sequence>
<keyword evidence="1" id="KW-0472">Membrane</keyword>
<dbReference type="EMBL" id="ML009374">
    <property type="protein sequence ID" value="RKO97187.1"/>
    <property type="molecule type" value="Genomic_DNA"/>
</dbReference>
<evidence type="ECO:0000313" key="2">
    <source>
        <dbReference type="EMBL" id="RKO97187.1"/>
    </source>
</evidence>
<name>A0A4V1ITI6_9FUNG</name>
<keyword evidence="1" id="KW-1133">Transmembrane helix</keyword>
<evidence type="ECO:0008006" key="4">
    <source>
        <dbReference type="Google" id="ProtNLM"/>
    </source>
</evidence>
<reference evidence="3" key="1">
    <citation type="journal article" date="2018" name="Nat. Microbiol.">
        <title>Leveraging single-cell genomics to expand the fungal tree of life.</title>
        <authorList>
            <person name="Ahrendt S.R."/>
            <person name="Quandt C.A."/>
            <person name="Ciobanu D."/>
            <person name="Clum A."/>
            <person name="Salamov A."/>
            <person name="Andreopoulos B."/>
            <person name="Cheng J.F."/>
            <person name="Woyke T."/>
            <person name="Pelin A."/>
            <person name="Henrissat B."/>
            <person name="Reynolds N.K."/>
            <person name="Benny G.L."/>
            <person name="Smith M.E."/>
            <person name="James T.Y."/>
            <person name="Grigoriev I.V."/>
        </authorList>
    </citation>
    <scope>NUCLEOTIDE SEQUENCE [LARGE SCALE GENOMIC DNA]</scope>
    <source>
        <strain evidence="3">ATCC 52028</strain>
    </source>
</reference>
<accession>A0A4V1ITI6</accession>
<dbReference type="Proteomes" id="UP000268535">
    <property type="component" value="Unassembled WGS sequence"/>
</dbReference>
<dbReference type="AlphaFoldDB" id="A0A4V1ITI6"/>
<gene>
    <name evidence="2" type="ORF">CAUPRSCDRAFT_11128</name>
</gene>
<dbReference type="SUPFAM" id="SSF52047">
    <property type="entry name" value="RNI-like"/>
    <property type="match status" value="1"/>
</dbReference>
<evidence type="ECO:0000256" key="1">
    <source>
        <dbReference type="SAM" id="Phobius"/>
    </source>
</evidence>
<feature type="transmembrane region" description="Helical" evidence="1">
    <location>
        <begin position="44"/>
        <end position="67"/>
    </location>
</feature>
<dbReference type="InterPro" id="IPR032675">
    <property type="entry name" value="LRR_dom_sf"/>
</dbReference>
<protein>
    <recommendedName>
        <fullName evidence="4">RNI-like protein</fullName>
    </recommendedName>
</protein>
<proteinExistence type="predicted"/>
<organism evidence="2 3">
    <name type="scientific">Caulochytrium protostelioides</name>
    <dbReference type="NCBI Taxonomy" id="1555241"/>
    <lineage>
        <taxon>Eukaryota</taxon>
        <taxon>Fungi</taxon>
        <taxon>Fungi incertae sedis</taxon>
        <taxon>Chytridiomycota</taxon>
        <taxon>Chytridiomycota incertae sedis</taxon>
        <taxon>Chytridiomycetes</taxon>
        <taxon>Caulochytriales</taxon>
        <taxon>Caulochytriaceae</taxon>
        <taxon>Caulochytrium</taxon>
    </lineage>
</organism>
<dbReference type="Gene3D" id="3.80.10.10">
    <property type="entry name" value="Ribonuclease Inhibitor"/>
    <property type="match status" value="1"/>
</dbReference>